<reference evidence="3 4" key="1">
    <citation type="submission" date="2020-08" db="EMBL/GenBank/DDBJ databases">
        <title>Whole-Genome Sequence of French Clinical Streptomyces mexicanus Strain Q0842.</title>
        <authorList>
            <person name="Boxberger M."/>
            <person name="La Scola B."/>
        </authorList>
    </citation>
    <scope>NUCLEOTIDE SEQUENCE [LARGE SCALE GENOMIC DNA]</scope>
    <source>
        <strain evidence="3 4">Marseille-Q0842</strain>
    </source>
</reference>
<sequence>MAEQPAADGRRRVPKRRREREPAGRRTNRFLVSYNDSELAIVTEAATRDNQALASWVSATALSVAKEKVIPVSVDARDVLVELIQARNQVSRIGNNVNQIAKALNADGTATEAQLKATMDAIVKAIQRMDEATLQVMRERQPRS</sequence>
<protein>
    <submittedName>
        <fullName evidence="3">MobC family plasmid mobilization relaxosome protein</fullName>
    </submittedName>
</protein>
<feature type="domain" description="Bacterial mobilisation" evidence="2">
    <location>
        <begin position="89"/>
        <end position="128"/>
    </location>
</feature>
<dbReference type="Proteomes" id="UP000517694">
    <property type="component" value="Unassembled WGS sequence"/>
</dbReference>
<gene>
    <name evidence="3" type="ORF">H1R13_34350</name>
</gene>
<evidence type="ECO:0000256" key="1">
    <source>
        <dbReference type="SAM" id="MobiDB-lite"/>
    </source>
</evidence>
<accession>A0A7X1I7R3</accession>
<evidence type="ECO:0000313" key="4">
    <source>
        <dbReference type="Proteomes" id="UP000517694"/>
    </source>
</evidence>
<dbReference type="InterPro" id="IPR008687">
    <property type="entry name" value="MobC"/>
</dbReference>
<dbReference type="Pfam" id="PF05713">
    <property type="entry name" value="MobC"/>
    <property type="match status" value="1"/>
</dbReference>
<name>A0A7X1I7R3_9ACTN</name>
<comment type="caution">
    <text evidence="3">The sequence shown here is derived from an EMBL/GenBank/DDBJ whole genome shotgun (WGS) entry which is preliminary data.</text>
</comment>
<dbReference type="EMBL" id="JACMHY010000022">
    <property type="protein sequence ID" value="MBC2869855.1"/>
    <property type="molecule type" value="Genomic_DNA"/>
</dbReference>
<dbReference type="RefSeq" id="WP_159675537.1">
    <property type="nucleotide sequence ID" value="NZ_JACMHY010000022.1"/>
</dbReference>
<keyword evidence="4" id="KW-1185">Reference proteome</keyword>
<dbReference type="AlphaFoldDB" id="A0A7X1I7R3"/>
<proteinExistence type="predicted"/>
<dbReference type="OrthoDB" id="4318510at2"/>
<feature type="region of interest" description="Disordered" evidence="1">
    <location>
        <begin position="1"/>
        <end position="26"/>
    </location>
</feature>
<organism evidence="3 4">
    <name type="scientific">Streptomyces mexicanus</name>
    <dbReference type="NCBI Taxonomy" id="178566"/>
    <lineage>
        <taxon>Bacteria</taxon>
        <taxon>Bacillati</taxon>
        <taxon>Actinomycetota</taxon>
        <taxon>Actinomycetes</taxon>
        <taxon>Kitasatosporales</taxon>
        <taxon>Streptomycetaceae</taxon>
        <taxon>Streptomyces</taxon>
    </lineage>
</organism>
<evidence type="ECO:0000313" key="3">
    <source>
        <dbReference type="EMBL" id="MBC2869855.1"/>
    </source>
</evidence>
<evidence type="ECO:0000259" key="2">
    <source>
        <dbReference type="Pfam" id="PF05713"/>
    </source>
</evidence>